<evidence type="ECO:0000313" key="2">
    <source>
        <dbReference type="EMBL" id="WFE90252.1"/>
    </source>
</evidence>
<proteinExistence type="predicted"/>
<reference evidence="2 3" key="1">
    <citation type="submission" date="2023-03" db="EMBL/GenBank/DDBJ databases">
        <title>Roseibium porphyridii sp. nov. and Roseibium rhodosorbium sp. nov. isolated from marine algae, Porphyridium cruentum and Rhodosorus marinus, respectively.</title>
        <authorList>
            <person name="Lee M.W."/>
            <person name="Choi B.J."/>
            <person name="Lee J.K."/>
            <person name="Choi D.G."/>
            <person name="Baek J.H."/>
            <person name="Bayburt H."/>
            <person name="Kim J.M."/>
            <person name="Han D.M."/>
            <person name="Kim K.H."/>
            <person name="Jeon C.O."/>
        </authorList>
    </citation>
    <scope>NUCLEOTIDE SEQUENCE [LARGE SCALE GENOMIC DNA]</scope>
    <source>
        <strain evidence="2 3">KMA01</strain>
    </source>
</reference>
<dbReference type="Proteomes" id="UP001209803">
    <property type="component" value="Chromosome"/>
</dbReference>
<dbReference type="EMBL" id="CP120863">
    <property type="protein sequence ID" value="WFE90252.1"/>
    <property type="molecule type" value="Genomic_DNA"/>
</dbReference>
<name>A0ABY8F431_9HYPH</name>
<feature type="region of interest" description="Disordered" evidence="1">
    <location>
        <begin position="40"/>
        <end position="68"/>
    </location>
</feature>
<protein>
    <submittedName>
        <fullName evidence="2">Uncharacterized protein</fullName>
    </submittedName>
</protein>
<sequence length="68" mass="7223">MASVTDSSSAAVNAASVRAELATNAIRDQNDQERQVAARLEEAQVTNEAERREARKIPGLGNAVDISV</sequence>
<keyword evidence="3" id="KW-1185">Reference proteome</keyword>
<dbReference type="RefSeq" id="WP_152499262.1">
    <property type="nucleotide sequence ID" value="NZ_CP120863.1"/>
</dbReference>
<feature type="compositionally biased region" description="Basic and acidic residues" evidence="1">
    <location>
        <begin position="40"/>
        <end position="56"/>
    </location>
</feature>
<gene>
    <name evidence="2" type="ORF">K1718_02570</name>
</gene>
<accession>A0ABY8F431</accession>
<evidence type="ECO:0000256" key="1">
    <source>
        <dbReference type="SAM" id="MobiDB-lite"/>
    </source>
</evidence>
<evidence type="ECO:0000313" key="3">
    <source>
        <dbReference type="Proteomes" id="UP001209803"/>
    </source>
</evidence>
<organism evidence="2 3">
    <name type="scientific">Roseibium porphyridii</name>
    <dbReference type="NCBI Taxonomy" id="2866279"/>
    <lineage>
        <taxon>Bacteria</taxon>
        <taxon>Pseudomonadati</taxon>
        <taxon>Pseudomonadota</taxon>
        <taxon>Alphaproteobacteria</taxon>
        <taxon>Hyphomicrobiales</taxon>
        <taxon>Stappiaceae</taxon>
        <taxon>Roseibium</taxon>
    </lineage>
</organism>